<dbReference type="Pfam" id="PF20033">
    <property type="entry name" value="DUF6438"/>
    <property type="match status" value="1"/>
</dbReference>
<protein>
    <recommendedName>
        <fullName evidence="1">DUF6438 domain-containing protein</fullName>
    </recommendedName>
</protein>
<evidence type="ECO:0000313" key="3">
    <source>
        <dbReference type="Proteomes" id="UP000628448"/>
    </source>
</evidence>
<proteinExistence type="predicted"/>
<feature type="domain" description="DUF6438" evidence="1">
    <location>
        <begin position="2"/>
        <end position="112"/>
    </location>
</feature>
<comment type="caution">
    <text evidence="2">The sequence shown here is derived from an EMBL/GenBank/DDBJ whole genome shotgun (WGS) entry which is preliminary data.</text>
</comment>
<evidence type="ECO:0000313" key="2">
    <source>
        <dbReference type="EMBL" id="MBG9378411.1"/>
    </source>
</evidence>
<dbReference type="Proteomes" id="UP000628448">
    <property type="component" value="Unassembled WGS sequence"/>
</dbReference>
<evidence type="ECO:0000259" key="1">
    <source>
        <dbReference type="Pfam" id="PF20033"/>
    </source>
</evidence>
<keyword evidence="3" id="KW-1185">Reference proteome</keyword>
<dbReference type="RefSeq" id="WP_196992516.1">
    <property type="nucleotide sequence ID" value="NZ_JADWYR010000003.1"/>
</dbReference>
<accession>A0A931MD08</accession>
<name>A0A931MD08_9BACT</name>
<dbReference type="InterPro" id="IPR045497">
    <property type="entry name" value="DUF6438"/>
</dbReference>
<dbReference type="AlphaFoldDB" id="A0A931MD08"/>
<reference evidence="2" key="1">
    <citation type="submission" date="2020-11" db="EMBL/GenBank/DDBJ databases">
        <title>Bacterial whole genome sequence for Panacibacter sp. DH6.</title>
        <authorList>
            <person name="Le V."/>
            <person name="Ko S."/>
            <person name="Ahn C.-Y."/>
            <person name="Oh H.-M."/>
        </authorList>
    </citation>
    <scope>NUCLEOTIDE SEQUENCE</scope>
    <source>
        <strain evidence="2">DH6</strain>
    </source>
</reference>
<dbReference type="EMBL" id="JADWYR010000003">
    <property type="protein sequence ID" value="MBG9378411.1"/>
    <property type="molecule type" value="Genomic_DNA"/>
</dbReference>
<organism evidence="2 3">
    <name type="scientific">Panacibacter microcysteis</name>
    <dbReference type="NCBI Taxonomy" id="2793269"/>
    <lineage>
        <taxon>Bacteria</taxon>
        <taxon>Pseudomonadati</taxon>
        <taxon>Bacteroidota</taxon>
        <taxon>Chitinophagia</taxon>
        <taxon>Chitinophagales</taxon>
        <taxon>Chitinophagaceae</taxon>
        <taxon>Panacibacter</taxon>
    </lineage>
</organism>
<gene>
    <name evidence="2" type="ORF">I5907_19390</name>
</gene>
<sequence length="134" mass="15510">MKIIFHSSRCNGDCPKLDLEIDSSKNLFVSRQYFKHKDEIKTPYSGQFQGTLIETDYNKLIGLLQNCNLDTLKFPDITCCDAVITTIIVYYNGQRKYLKSMTPPNEANDLIEFLTLLGDNKKLQRTNETKNIEY</sequence>